<organism evidence="1 2">
    <name type="scientific">Conger conger</name>
    <name type="common">Conger eel</name>
    <name type="synonym">Muraena conger</name>
    <dbReference type="NCBI Taxonomy" id="82655"/>
    <lineage>
        <taxon>Eukaryota</taxon>
        <taxon>Metazoa</taxon>
        <taxon>Chordata</taxon>
        <taxon>Craniata</taxon>
        <taxon>Vertebrata</taxon>
        <taxon>Euteleostomi</taxon>
        <taxon>Actinopterygii</taxon>
        <taxon>Neopterygii</taxon>
        <taxon>Teleostei</taxon>
        <taxon>Anguilliformes</taxon>
        <taxon>Congridae</taxon>
        <taxon>Conger</taxon>
    </lineage>
</organism>
<gene>
    <name evidence="1" type="ORF">COCON_G00035890</name>
</gene>
<proteinExistence type="predicted"/>
<dbReference type="EMBL" id="JAFJMO010000002">
    <property type="protein sequence ID" value="KAJ8284739.1"/>
    <property type="molecule type" value="Genomic_DNA"/>
</dbReference>
<evidence type="ECO:0000313" key="1">
    <source>
        <dbReference type="EMBL" id="KAJ8284739.1"/>
    </source>
</evidence>
<protein>
    <submittedName>
        <fullName evidence="1">Uncharacterized protein</fullName>
    </submittedName>
</protein>
<dbReference type="AlphaFoldDB" id="A0A9Q1E072"/>
<evidence type="ECO:0000313" key="2">
    <source>
        <dbReference type="Proteomes" id="UP001152803"/>
    </source>
</evidence>
<sequence length="67" mass="7584">MRGRARDVCICLRTYRIGPSITPAVALDADQAQSVCQKGISGAALFREENHGNYFTVLQHYRMLRRT</sequence>
<dbReference type="Proteomes" id="UP001152803">
    <property type="component" value="Unassembled WGS sequence"/>
</dbReference>
<accession>A0A9Q1E072</accession>
<reference evidence="1" key="1">
    <citation type="journal article" date="2023" name="Science">
        <title>Genome structures resolve the early diversification of teleost fishes.</title>
        <authorList>
            <person name="Parey E."/>
            <person name="Louis A."/>
            <person name="Montfort J."/>
            <person name="Bouchez O."/>
            <person name="Roques C."/>
            <person name="Iampietro C."/>
            <person name="Lluch J."/>
            <person name="Castinel A."/>
            <person name="Donnadieu C."/>
            <person name="Desvignes T."/>
            <person name="Floi Bucao C."/>
            <person name="Jouanno E."/>
            <person name="Wen M."/>
            <person name="Mejri S."/>
            <person name="Dirks R."/>
            <person name="Jansen H."/>
            <person name="Henkel C."/>
            <person name="Chen W.J."/>
            <person name="Zahm M."/>
            <person name="Cabau C."/>
            <person name="Klopp C."/>
            <person name="Thompson A.W."/>
            <person name="Robinson-Rechavi M."/>
            <person name="Braasch I."/>
            <person name="Lecointre G."/>
            <person name="Bobe J."/>
            <person name="Postlethwait J.H."/>
            <person name="Berthelot C."/>
            <person name="Roest Crollius H."/>
            <person name="Guiguen Y."/>
        </authorList>
    </citation>
    <scope>NUCLEOTIDE SEQUENCE</scope>
    <source>
        <strain evidence="1">Concon-B</strain>
    </source>
</reference>
<name>A0A9Q1E072_CONCO</name>
<keyword evidence="2" id="KW-1185">Reference proteome</keyword>
<comment type="caution">
    <text evidence="1">The sequence shown here is derived from an EMBL/GenBank/DDBJ whole genome shotgun (WGS) entry which is preliminary data.</text>
</comment>